<reference evidence="1 2" key="1">
    <citation type="submission" date="2019-06" db="EMBL/GenBank/DDBJ databases">
        <authorList>
            <person name="Rodrigo-Torres L."/>
            <person name="Arahal R. D."/>
            <person name="Lucena T."/>
        </authorList>
    </citation>
    <scope>NUCLEOTIDE SEQUENCE [LARGE SCALE GENOMIC DNA]</scope>
    <source>
        <strain evidence="1 2">SB0023/3</strain>
    </source>
</reference>
<evidence type="ECO:0000313" key="2">
    <source>
        <dbReference type="Proteomes" id="UP000410984"/>
    </source>
</evidence>
<dbReference type="OrthoDB" id="8001009at2"/>
<organism evidence="1 2">
    <name type="scientific">Methylobacterium symbioticum</name>
    <dbReference type="NCBI Taxonomy" id="2584084"/>
    <lineage>
        <taxon>Bacteria</taxon>
        <taxon>Pseudomonadati</taxon>
        <taxon>Pseudomonadota</taxon>
        <taxon>Alphaproteobacteria</taxon>
        <taxon>Hyphomicrobiales</taxon>
        <taxon>Methylobacteriaceae</taxon>
        <taxon>Methylobacterium</taxon>
    </lineage>
</organism>
<dbReference type="Proteomes" id="UP000410984">
    <property type="component" value="Unassembled WGS sequence"/>
</dbReference>
<name>A0A509E683_9HYPH</name>
<dbReference type="AlphaFoldDB" id="A0A509E683"/>
<sequence>MNRRRSRDFGALTEAQIRANRIEPRRVDASGLLRPAEPKRMVDLLDAIQQVEEAAKGERSFLHRRG</sequence>
<keyword evidence="2" id="KW-1185">Reference proteome</keyword>
<dbReference type="EMBL" id="CABFPH010000003">
    <property type="protein sequence ID" value="VUD69786.1"/>
    <property type="molecule type" value="Genomic_DNA"/>
</dbReference>
<accession>A0A509E683</accession>
<gene>
    <name evidence="1" type="ORF">MET9862_00344</name>
</gene>
<evidence type="ECO:0000313" key="1">
    <source>
        <dbReference type="EMBL" id="VUD69786.1"/>
    </source>
</evidence>
<protein>
    <submittedName>
        <fullName evidence="1">Uncharacterized protein</fullName>
    </submittedName>
</protein>
<dbReference type="RefSeq" id="WP_142581385.1">
    <property type="nucleotide sequence ID" value="NZ_CABFPH010000003.1"/>
</dbReference>
<proteinExistence type="predicted"/>